<evidence type="ECO:0000313" key="4">
    <source>
        <dbReference type="EMBL" id="KAH8999533.1"/>
    </source>
</evidence>
<dbReference type="Pfam" id="PF05368">
    <property type="entry name" value="NmrA"/>
    <property type="match status" value="1"/>
</dbReference>
<dbReference type="Proteomes" id="UP001201163">
    <property type="component" value="Unassembled WGS sequence"/>
</dbReference>
<reference evidence="4" key="1">
    <citation type="submission" date="2022-01" db="EMBL/GenBank/DDBJ databases">
        <title>Comparative genomics reveals a dynamic genome evolution in the ectomycorrhizal milk-cap (Lactarius) mushrooms.</title>
        <authorList>
            <consortium name="DOE Joint Genome Institute"/>
            <person name="Lebreton A."/>
            <person name="Tang N."/>
            <person name="Kuo A."/>
            <person name="LaButti K."/>
            <person name="Drula E."/>
            <person name="Barry K."/>
            <person name="Clum A."/>
            <person name="Lipzen A."/>
            <person name="Mousain D."/>
            <person name="Ng V."/>
            <person name="Wang R."/>
            <person name="Wang X."/>
            <person name="Dai Y."/>
            <person name="Henrissat B."/>
            <person name="Grigoriev I.V."/>
            <person name="Guerin-Laguette A."/>
            <person name="Yu F."/>
            <person name="Martin F.M."/>
        </authorList>
    </citation>
    <scope>NUCLEOTIDE SEQUENCE</scope>
    <source>
        <strain evidence="4">QP</strain>
    </source>
</reference>
<dbReference type="Gene3D" id="3.90.25.10">
    <property type="entry name" value="UDP-galactose 4-epimerase, domain 1"/>
    <property type="match status" value="1"/>
</dbReference>
<dbReference type="GO" id="GO:0016491">
    <property type="term" value="F:oxidoreductase activity"/>
    <property type="evidence" value="ECO:0007669"/>
    <property type="project" value="UniProtKB-KW"/>
</dbReference>
<evidence type="ECO:0000259" key="3">
    <source>
        <dbReference type="Pfam" id="PF05368"/>
    </source>
</evidence>
<protein>
    <submittedName>
        <fullName evidence="4">NAD-P-binding protein</fullName>
    </submittedName>
</protein>
<evidence type="ECO:0000256" key="1">
    <source>
        <dbReference type="ARBA" id="ARBA00022857"/>
    </source>
</evidence>
<dbReference type="SUPFAM" id="SSF51735">
    <property type="entry name" value="NAD(P)-binding Rossmann-fold domains"/>
    <property type="match status" value="1"/>
</dbReference>
<dbReference type="PANTHER" id="PTHR47706">
    <property type="entry name" value="NMRA-LIKE FAMILY PROTEIN"/>
    <property type="match status" value="1"/>
</dbReference>
<dbReference type="AlphaFoldDB" id="A0AAD4LRD1"/>
<evidence type="ECO:0000256" key="2">
    <source>
        <dbReference type="ARBA" id="ARBA00023002"/>
    </source>
</evidence>
<keyword evidence="2" id="KW-0560">Oxidoreductase</keyword>
<feature type="domain" description="NmrA-like" evidence="3">
    <location>
        <begin position="8"/>
        <end position="239"/>
    </location>
</feature>
<evidence type="ECO:0000313" key="5">
    <source>
        <dbReference type="Proteomes" id="UP001201163"/>
    </source>
</evidence>
<gene>
    <name evidence="4" type="ORF">EDB92DRAFT_2051852</name>
</gene>
<sequence length="287" mass="31181">MSGYKNFAVVGAGSIGSFIIRQLLTDKAAGTVKEVVVLTRQASLASTGQTHSLIDLSQGSKTTVDPAAKLIPVDYSDKESIKTALVGVDVVISTIAPAEVGVKLFVPSEFGRPTQGEAEGYLADKGQIQEQLKAIGLPYALFYTGGFADYLFVPFLDLDVTSGKVSIGGDGSKPIPFTSRLDIARYISYVLTHLPVDQLENRSFTITGDTKSFNEIFKGYQEKTGKKLEVTYIPVSELDARLASNPRDIPTYVHKLWAAWDESPMKTDNHLYPEWNPSSVLDNLPVA</sequence>
<dbReference type="Gene3D" id="3.40.50.720">
    <property type="entry name" value="NAD(P)-binding Rossmann-like Domain"/>
    <property type="match status" value="1"/>
</dbReference>
<keyword evidence="5" id="KW-1185">Reference proteome</keyword>
<keyword evidence="1" id="KW-0521">NADP</keyword>
<dbReference type="EMBL" id="JAKELL010000004">
    <property type="protein sequence ID" value="KAH8999533.1"/>
    <property type="molecule type" value="Genomic_DNA"/>
</dbReference>
<dbReference type="InterPro" id="IPR008030">
    <property type="entry name" value="NmrA-like"/>
</dbReference>
<comment type="caution">
    <text evidence="4">The sequence shown here is derived from an EMBL/GenBank/DDBJ whole genome shotgun (WGS) entry which is preliminary data.</text>
</comment>
<proteinExistence type="predicted"/>
<dbReference type="InterPro" id="IPR051609">
    <property type="entry name" value="NmrA/Isoflavone_reductase-like"/>
</dbReference>
<organism evidence="4 5">
    <name type="scientific">Lactarius akahatsu</name>
    <dbReference type="NCBI Taxonomy" id="416441"/>
    <lineage>
        <taxon>Eukaryota</taxon>
        <taxon>Fungi</taxon>
        <taxon>Dikarya</taxon>
        <taxon>Basidiomycota</taxon>
        <taxon>Agaricomycotina</taxon>
        <taxon>Agaricomycetes</taxon>
        <taxon>Russulales</taxon>
        <taxon>Russulaceae</taxon>
        <taxon>Lactarius</taxon>
    </lineage>
</organism>
<dbReference type="PANTHER" id="PTHR47706:SF9">
    <property type="entry name" value="NMRA-LIKE DOMAIN-CONTAINING PROTEIN-RELATED"/>
    <property type="match status" value="1"/>
</dbReference>
<accession>A0AAD4LRD1</accession>
<name>A0AAD4LRD1_9AGAM</name>
<dbReference type="InterPro" id="IPR036291">
    <property type="entry name" value="NAD(P)-bd_dom_sf"/>
</dbReference>